<dbReference type="GO" id="GO:0005829">
    <property type="term" value="C:cytosol"/>
    <property type="evidence" value="ECO:0007669"/>
    <property type="project" value="TreeGrafter"/>
</dbReference>
<gene>
    <name evidence="3" type="ORF">IMC76_05990</name>
</gene>
<dbReference type="Proteomes" id="UP000594749">
    <property type="component" value="Chromosome"/>
</dbReference>
<dbReference type="Gene3D" id="3.40.50.2000">
    <property type="entry name" value="Glycogen Phosphorylase B"/>
    <property type="match status" value="2"/>
</dbReference>
<dbReference type="SUPFAM" id="SSF53756">
    <property type="entry name" value="UDP-Glycosyltransferase/glycogen phosphorylase"/>
    <property type="match status" value="1"/>
</dbReference>
<evidence type="ECO:0000256" key="1">
    <source>
        <dbReference type="ARBA" id="ARBA00022676"/>
    </source>
</evidence>
<keyword evidence="1" id="KW-0328">Glycosyltransferase</keyword>
<protein>
    <submittedName>
        <fullName evidence="3">Glycosyltransferase family 9 protein</fullName>
    </submittedName>
</protein>
<dbReference type="AlphaFoldDB" id="A0A7M1LDX0"/>
<keyword evidence="2 3" id="KW-0808">Transferase</keyword>
<keyword evidence="4" id="KW-1185">Reference proteome</keyword>
<dbReference type="Pfam" id="PF01075">
    <property type="entry name" value="Glyco_transf_9"/>
    <property type="match status" value="1"/>
</dbReference>
<evidence type="ECO:0000256" key="2">
    <source>
        <dbReference type="ARBA" id="ARBA00022679"/>
    </source>
</evidence>
<name>A0A7M1LDX0_9BACT</name>
<dbReference type="EMBL" id="CP063078">
    <property type="protein sequence ID" value="QOQ86769.1"/>
    <property type="molecule type" value="Genomic_DNA"/>
</dbReference>
<reference evidence="3 4" key="1">
    <citation type="submission" date="2020-10" db="EMBL/GenBank/DDBJ databases">
        <title>Campylobacter and Helicobacter PacBio genomes.</title>
        <authorList>
            <person name="Lane C."/>
        </authorList>
    </citation>
    <scope>NUCLEOTIDE SEQUENCE [LARGE SCALE GENOMIC DNA]</scope>
    <source>
        <strain evidence="3 4">2016D-0077</strain>
    </source>
</reference>
<dbReference type="InterPro" id="IPR051199">
    <property type="entry name" value="LPS_LOS_Heptosyltrfase"/>
</dbReference>
<dbReference type="PANTHER" id="PTHR30160">
    <property type="entry name" value="TETRAACYLDISACCHARIDE 4'-KINASE-RELATED"/>
    <property type="match status" value="1"/>
</dbReference>
<dbReference type="RefSeq" id="WP_025803228.1">
    <property type="nucleotide sequence ID" value="NZ_CP053842.1"/>
</dbReference>
<dbReference type="PANTHER" id="PTHR30160:SF1">
    <property type="entry name" value="LIPOPOLYSACCHARIDE 1,2-N-ACETYLGLUCOSAMINETRANSFERASE-RELATED"/>
    <property type="match status" value="1"/>
</dbReference>
<evidence type="ECO:0000313" key="3">
    <source>
        <dbReference type="EMBL" id="QOQ86769.1"/>
    </source>
</evidence>
<dbReference type="CDD" id="cd03789">
    <property type="entry name" value="GT9_LPS_heptosyltransferase"/>
    <property type="match status" value="1"/>
</dbReference>
<dbReference type="GO" id="GO:0009244">
    <property type="term" value="P:lipopolysaccharide core region biosynthetic process"/>
    <property type="evidence" value="ECO:0007669"/>
    <property type="project" value="TreeGrafter"/>
</dbReference>
<sequence length="309" mass="35493">MKILLIRNDNIGDLVCTTPAIEALRKKYQDAKIDIVVNSLNSFVVENNPFLDKIYIYTKTKHKKRLNDKIAALIEKTKILYKIKKEKYDICVIFRSSYSKNAGLFAKVSNAKEIIGIDEKNQASFVTIKVPQKQINEIKLCYEILKPLDVKECDEKTFFLPNHKNSLYSNFIFFHISSRIEQNQLSKDKICQILSYIKTKTINIIITAEDSDFAKQISQITKVKYLQTKNLQELASYIYEAKFLITLDGGIAHLAPAMGVDTLILFGKTDINRWKPISCSAKCVVLQDETKIAENINLEEIYSNIENFL</sequence>
<organism evidence="3 4">
    <name type="scientific">Campylobacter corcagiensis</name>
    <dbReference type="NCBI Taxonomy" id="1448857"/>
    <lineage>
        <taxon>Bacteria</taxon>
        <taxon>Pseudomonadati</taxon>
        <taxon>Campylobacterota</taxon>
        <taxon>Epsilonproteobacteria</taxon>
        <taxon>Campylobacterales</taxon>
        <taxon>Campylobacteraceae</taxon>
        <taxon>Campylobacter</taxon>
    </lineage>
</organism>
<accession>A0A7M1LDX0</accession>
<proteinExistence type="predicted"/>
<dbReference type="OrthoDB" id="9797795at2"/>
<evidence type="ECO:0000313" key="4">
    <source>
        <dbReference type="Proteomes" id="UP000594749"/>
    </source>
</evidence>
<dbReference type="GO" id="GO:0008713">
    <property type="term" value="F:ADP-heptose-lipopolysaccharide heptosyltransferase activity"/>
    <property type="evidence" value="ECO:0007669"/>
    <property type="project" value="TreeGrafter"/>
</dbReference>
<dbReference type="InterPro" id="IPR002201">
    <property type="entry name" value="Glyco_trans_9"/>
</dbReference>